<dbReference type="RefSeq" id="WP_321548624.1">
    <property type="nucleotide sequence ID" value="NZ_JAXIVS010000009.1"/>
</dbReference>
<sequence length="298" mass="32911">MSVPNDISLRQDLEENLERLAAQRALYSRAKAVRGASVLVVTLLAIGSLPVAIYWPKASAALGLFALLWTLVELVLLDGLEEQNRQKAALIQEDFDTRVFGLPWNPALGVRPIPEAIVDAGKPAKGDPILKGWYADAGPLPRALAVLASQRSCVAWDHRARHLYQFLLASIALVLVVAAVALALATNQSLSSFLVGFAVPLMPALQHTIKTFKAHRRAGAEQERFIEELSSTWEEGVTNGGAIPDAKLRLVQDRLLLLRREQTPVPDYLYRWLRSRYEAAMREATQRLVSEAVARLAR</sequence>
<keyword evidence="1" id="KW-0812">Transmembrane</keyword>
<keyword evidence="1" id="KW-0472">Membrane</keyword>
<dbReference type="InterPro" id="IPR049920">
    <property type="entry name" value="IK1_05631-like"/>
</dbReference>
<keyword evidence="3" id="KW-1185">Reference proteome</keyword>
<dbReference type="EMBL" id="JAXIVS010000009">
    <property type="protein sequence ID" value="MDY7229904.1"/>
    <property type="molecule type" value="Genomic_DNA"/>
</dbReference>
<feature type="transmembrane region" description="Helical" evidence="1">
    <location>
        <begin position="32"/>
        <end position="55"/>
    </location>
</feature>
<dbReference type="Pfam" id="PF18159">
    <property type="entry name" value="S_4TM"/>
    <property type="match status" value="1"/>
</dbReference>
<name>A0ABU5HAL5_9BACT</name>
<evidence type="ECO:0000313" key="3">
    <source>
        <dbReference type="Proteomes" id="UP001291309"/>
    </source>
</evidence>
<feature type="transmembrane region" description="Helical" evidence="1">
    <location>
        <begin position="190"/>
        <end position="209"/>
    </location>
</feature>
<organism evidence="2 3">
    <name type="scientific">Hyalangium rubrum</name>
    <dbReference type="NCBI Taxonomy" id="3103134"/>
    <lineage>
        <taxon>Bacteria</taxon>
        <taxon>Pseudomonadati</taxon>
        <taxon>Myxococcota</taxon>
        <taxon>Myxococcia</taxon>
        <taxon>Myxococcales</taxon>
        <taxon>Cystobacterineae</taxon>
        <taxon>Archangiaceae</taxon>
        <taxon>Hyalangium</taxon>
    </lineage>
</organism>
<dbReference type="Proteomes" id="UP001291309">
    <property type="component" value="Unassembled WGS sequence"/>
</dbReference>
<comment type="caution">
    <text evidence="2">The sequence shown here is derived from an EMBL/GenBank/DDBJ whole genome shotgun (WGS) entry which is preliminary data.</text>
</comment>
<feature type="transmembrane region" description="Helical" evidence="1">
    <location>
        <begin position="166"/>
        <end position="184"/>
    </location>
</feature>
<gene>
    <name evidence="2" type="ORF">SYV04_26155</name>
</gene>
<keyword evidence="1" id="KW-1133">Transmembrane helix</keyword>
<evidence type="ECO:0000256" key="1">
    <source>
        <dbReference type="SAM" id="Phobius"/>
    </source>
</evidence>
<reference evidence="2 3" key="1">
    <citation type="submission" date="2023-12" db="EMBL/GenBank/DDBJ databases">
        <title>the genome sequence of Hyalangium sp. s54d21.</title>
        <authorList>
            <person name="Zhang X."/>
        </authorList>
    </citation>
    <scope>NUCLEOTIDE SEQUENCE [LARGE SCALE GENOMIC DNA]</scope>
    <source>
        <strain evidence="3">s54d21</strain>
    </source>
</reference>
<feature type="transmembrane region" description="Helical" evidence="1">
    <location>
        <begin position="61"/>
        <end position="80"/>
    </location>
</feature>
<evidence type="ECO:0000313" key="2">
    <source>
        <dbReference type="EMBL" id="MDY7229904.1"/>
    </source>
</evidence>
<protein>
    <submittedName>
        <fullName evidence="2">S-4TM family putative pore-forming effector</fullName>
    </submittedName>
</protein>
<accession>A0ABU5HAL5</accession>
<proteinExistence type="predicted"/>